<feature type="coiled-coil region" evidence="1">
    <location>
        <begin position="35"/>
        <end position="86"/>
    </location>
</feature>
<keyword evidence="3" id="KW-1185">Reference proteome</keyword>
<feature type="coiled-coil region" evidence="1">
    <location>
        <begin position="695"/>
        <end position="729"/>
    </location>
</feature>
<dbReference type="PANTHER" id="PTHR33377:SF4">
    <property type="entry name" value="OS07G0285800 PROTEIN"/>
    <property type="match status" value="1"/>
</dbReference>
<comment type="caution">
    <text evidence="2">The sequence shown here is derived from an EMBL/GenBank/DDBJ whole genome shotgun (WGS) entry which is preliminary data.</text>
</comment>
<sequence>MAEMLCSALVQETVSRGVSFALGKREEKASQGHLMERLEMAVSQLEFALERAQELRIRYLSLICRRKQIKSAYVEATELLDKHKQQQAVPAGQELQDAHGVKKRKLWVISAKNMLTTSSFAGLSTDDVRRFELYADFADKFVRDVESGCSLHHNTFCNPIVRHLLEGKTLRYDLEQGNNLRRGFLIWGTYSDERGVEAGLLYSYEDSTMVEKCFSLMLFLRLSESTDIVGVAIQGLQLLTSGFKIAAECATGELTLLSTNSQDAAQFYGPPYVGVREWHIEATQDARPDPACCKGSRHGLCANNNVSSELSNILPEQVICWAFQCYIPAVESSTRSSFDEVGRGWKPPLRVAIWFRPHLEGYWVRLLKYIIEKSGRVTNNKYIYAVESIGDLVEKFINDVSLQEVAETIKSKAINCFSRQPELWEYRIDLASEHGAALFIVEKGRTRKRIRAKVRINITKHICYRLAIQYYEQKLSKIHDEYKTSMTCKWSAIREKELFFRREICRLDNIKKDIELKNKYFKTPIVIKKQKDELKTKDKETHKVKEVVQTNNIEYIISEDEQWEINNKFLLESYEEEENNAESYQDFIDSLDDEELLNLDNAMEGLDIISENIDSSIETKIELMNQEDCEHDWIKGRGDYNIKCTFVHFTLIKKNRLTCSKCLKASMCFMSKINNQKWRQEVELEPEDKLLISRVGNLENRINSLEAELEELRSKIELNEVNKIEENERGMTELKDQAISNRKNDKAIQLKDAIINFGSKYIVRLPFKEVIGIRVL</sequence>
<dbReference type="EMBL" id="CAJGYO010000003">
    <property type="protein sequence ID" value="CAD6221505.1"/>
    <property type="molecule type" value="Genomic_DNA"/>
</dbReference>
<evidence type="ECO:0000313" key="2">
    <source>
        <dbReference type="EMBL" id="CAD6221505.1"/>
    </source>
</evidence>
<proteinExistence type="predicted"/>
<protein>
    <submittedName>
        <fullName evidence="2">Uncharacterized protein</fullName>
    </submittedName>
</protein>
<dbReference type="Proteomes" id="UP000604825">
    <property type="component" value="Unassembled WGS sequence"/>
</dbReference>
<dbReference type="OrthoDB" id="655353at2759"/>
<evidence type="ECO:0000313" key="3">
    <source>
        <dbReference type="Proteomes" id="UP000604825"/>
    </source>
</evidence>
<gene>
    <name evidence="2" type="ORF">NCGR_LOCUS14771</name>
</gene>
<evidence type="ECO:0000256" key="1">
    <source>
        <dbReference type="SAM" id="Coils"/>
    </source>
</evidence>
<accession>A0A811NFR5</accession>
<dbReference type="InterPro" id="IPR013181">
    <property type="entry name" value="DUF1719"/>
</dbReference>
<dbReference type="SMART" id="SM01157">
    <property type="entry name" value="DUF1719"/>
    <property type="match status" value="1"/>
</dbReference>
<reference evidence="2" key="1">
    <citation type="submission" date="2020-10" db="EMBL/GenBank/DDBJ databases">
        <authorList>
            <person name="Han B."/>
            <person name="Lu T."/>
            <person name="Zhao Q."/>
            <person name="Huang X."/>
            <person name="Zhao Y."/>
        </authorList>
    </citation>
    <scope>NUCLEOTIDE SEQUENCE</scope>
</reference>
<name>A0A811NFR5_9POAL</name>
<organism evidence="2 3">
    <name type="scientific">Miscanthus lutarioriparius</name>
    <dbReference type="NCBI Taxonomy" id="422564"/>
    <lineage>
        <taxon>Eukaryota</taxon>
        <taxon>Viridiplantae</taxon>
        <taxon>Streptophyta</taxon>
        <taxon>Embryophyta</taxon>
        <taxon>Tracheophyta</taxon>
        <taxon>Spermatophyta</taxon>
        <taxon>Magnoliopsida</taxon>
        <taxon>Liliopsida</taxon>
        <taxon>Poales</taxon>
        <taxon>Poaceae</taxon>
        <taxon>PACMAD clade</taxon>
        <taxon>Panicoideae</taxon>
        <taxon>Andropogonodae</taxon>
        <taxon>Andropogoneae</taxon>
        <taxon>Saccharinae</taxon>
        <taxon>Miscanthus</taxon>
    </lineage>
</organism>
<dbReference type="AlphaFoldDB" id="A0A811NFR5"/>
<dbReference type="Pfam" id="PF08224">
    <property type="entry name" value="DUF1719"/>
    <property type="match status" value="1"/>
</dbReference>
<dbReference type="PANTHER" id="PTHR33377">
    <property type="entry name" value="OS10G0134700 PROTEIN-RELATED"/>
    <property type="match status" value="1"/>
</dbReference>
<keyword evidence="1" id="KW-0175">Coiled coil</keyword>